<organism evidence="2 3">
    <name type="scientific">Brucella pseudintermedia</name>
    <dbReference type="NCBI Taxonomy" id="370111"/>
    <lineage>
        <taxon>Bacteria</taxon>
        <taxon>Pseudomonadati</taxon>
        <taxon>Pseudomonadota</taxon>
        <taxon>Alphaproteobacteria</taxon>
        <taxon>Hyphomicrobiales</taxon>
        <taxon>Brucellaceae</taxon>
        <taxon>Brucella/Ochrobactrum group</taxon>
        <taxon>Brucella</taxon>
    </lineage>
</organism>
<reference evidence="2" key="1">
    <citation type="submission" date="2022-06" db="EMBL/GenBank/DDBJ databases">
        <title>Complete Genome Sequence of Deoxynivalenol-bioadsorption Ochrobactrum pseudintermedium ASAG-D25.</title>
        <authorList>
            <person name="Wang N."/>
        </authorList>
    </citation>
    <scope>NUCLEOTIDE SEQUENCE</scope>
    <source>
        <strain evidence="2">ASAG-D25</strain>
    </source>
</reference>
<dbReference type="RefSeq" id="WP_121983997.1">
    <property type="nucleotide sequence ID" value="NZ_CP099967.1"/>
</dbReference>
<keyword evidence="3" id="KW-1185">Reference proteome</keyword>
<dbReference type="EMBL" id="CP099967">
    <property type="protein sequence ID" value="UWL60938.1"/>
    <property type="molecule type" value="Genomic_DNA"/>
</dbReference>
<sequence length="136" mass="14407">MKVIAAVVVMFPLALPFAARAEVLGTIETGQDDGSRSVVEILDEPQSVGKCDGAYAAAAYVAERDFSLAAGKGCWKLLGSAEMLKLEIVLSATGEHVVSGVPLNKVRFREDGQRAFEELSGKLENSGPPMPLQSID</sequence>
<protein>
    <submittedName>
        <fullName evidence="2">Uncharacterized protein</fullName>
    </submittedName>
</protein>
<accession>A0ABY5UCB6</accession>
<evidence type="ECO:0000313" key="2">
    <source>
        <dbReference type="EMBL" id="UWL60938.1"/>
    </source>
</evidence>
<evidence type="ECO:0000313" key="3">
    <source>
        <dbReference type="Proteomes" id="UP001058739"/>
    </source>
</evidence>
<proteinExistence type="predicted"/>
<name>A0ABY5UCB6_9HYPH</name>
<feature type="chain" id="PRO_5046329463" evidence="1">
    <location>
        <begin position="22"/>
        <end position="136"/>
    </location>
</feature>
<gene>
    <name evidence="2" type="ORF">NIK97_04060</name>
</gene>
<keyword evidence="1" id="KW-0732">Signal</keyword>
<evidence type="ECO:0000256" key="1">
    <source>
        <dbReference type="SAM" id="SignalP"/>
    </source>
</evidence>
<feature type="signal peptide" evidence="1">
    <location>
        <begin position="1"/>
        <end position="21"/>
    </location>
</feature>
<dbReference type="Proteomes" id="UP001058739">
    <property type="component" value="Chromosome 01"/>
</dbReference>